<dbReference type="GO" id="GO:0030170">
    <property type="term" value="F:pyridoxal phosphate binding"/>
    <property type="evidence" value="ECO:0007669"/>
    <property type="project" value="InterPro"/>
</dbReference>
<dbReference type="SUPFAM" id="SSF63380">
    <property type="entry name" value="Riboflavin synthase domain-like"/>
    <property type="match status" value="1"/>
</dbReference>
<dbReference type="Gene3D" id="3.10.20.30">
    <property type="match status" value="1"/>
</dbReference>
<feature type="domain" description="2Fe-2S ferredoxin-type" evidence="3">
    <location>
        <begin position="508"/>
        <end position="594"/>
    </location>
</feature>
<dbReference type="InterPro" id="IPR036010">
    <property type="entry name" value="2Fe-2S_ferredoxin-like_sf"/>
</dbReference>
<dbReference type="InterPro" id="IPR011037">
    <property type="entry name" value="Pyrv_Knase-like_insert_dom_sf"/>
</dbReference>
<dbReference type="InterPro" id="IPR017927">
    <property type="entry name" value="FAD-bd_FR_type"/>
</dbReference>
<sequence length="594" mass="64539">MATNAPSVGGMRLLGFNAGRIRTQLIDGERVRTAYVKEPMPEPWVITPTGARGDEVAAHSDHLYAFDRASYDHWAEELGVPRETWTDGWFAENLTLDTLDQSGLRVGDTFRVGTAVLVVTGPRVPCWKLTWRLGQPKTFMRRFRLSGRSGAYFGVLEPGVVRPGDRFTPIGRDDGAPTVAALSRLCDSSTRITAEERGLIDRALASEHLSPTARGALTLKVANLERDASAAGGGWPGWRRFEIDDVVAETAEATSYLLRPADGGELPGFRAGQHVVVRLTEPGGEPVVRTWSLSSYERDPGRYRITVSRRPGGRGGAALARAPAGNLSVELRAPAGEFRLDRGTFRPVVLVAAGIGITPMIAMIQAHLDRDGHVPPLWLLYGAPDRDRTAFRGYLDDLFARHDDLHLHYFHSRTGSAAGPPAGGATVHHSRITAERVVGVLRGNYLRTADGRAGIPWFESDVYVCGSAEFTASVRGGLIEAGANPDLVRAEDFAAAAAPGLPTRRTDATVRFGSRDLEVTWVAERERSLLELAEDHGLELPYDCRAGSCRTCESRLLCGDVDGPVTMTPGGERRVLLCTSYPRSDRVEVEPPPP</sequence>
<dbReference type="Pfam" id="PF00970">
    <property type="entry name" value="FAD_binding_6"/>
    <property type="match status" value="1"/>
</dbReference>
<organism evidence="6 7">
    <name type="scientific">Jiangella alkaliphila</name>
    <dbReference type="NCBI Taxonomy" id="419479"/>
    <lineage>
        <taxon>Bacteria</taxon>
        <taxon>Bacillati</taxon>
        <taxon>Actinomycetota</taxon>
        <taxon>Actinomycetes</taxon>
        <taxon>Jiangellales</taxon>
        <taxon>Jiangellaceae</taxon>
        <taxon>Jiangella</taxon>
    </lineage>
</organism>
<keyword evidence="1" id="KW-0479">Metal-binding</keyword>
<dbReference type="Pfam" id="PF03473">
    <property type="entry name" value="MOSC"/>
    <property type="match status" value="1"/>
</dbReference>
<dbReference type="GO" id="GO:0030151">
    <property type="term" value="F:molybdenum ion binding"/>
    <property type="evidence" value="ECO:0007669"/>
    <property type="project" value="InterPro"/>
</dbReference>
<keyword evidence="7" id="KW-1185">Reference proteome</keyword>
<dbReference type="InterPro" id="IPR052353">
    <property type="entry name" value="Benzoxazolinone_Detox_Enz"/>
</dbReference>
<dbReference type="Gene3D" id="3.40.50.80">
    <property type="entry name" value="Nucleotide-binding domain of ferredoxin-NADP reductase (FNR) module"/>
    <property type="match status" value="1"/>
</dbReference>
<protein>
    <submittedName>
        <fullName evidence="6">Ferredoxin-NADP reductase</fullName>
    </submittedName>
</protein>
<dbReference type="STRING" id="419479.SAMN04488563_3910"/>
<feature type="domain" description="MOSC" evidence="4">
    <location>
        <begin position="38"/>
        <end position="170"/>
    </location>
</feature>
<dbReference type="PROSITE" id="PS51085">
    <property type="entry name" value="2FE2S_FER_2"/>
    <property type="match status" value="1"/>
</dbReference>
<dbReference type="Pfam" id="PF00175">
    <property type="entry name" value="NAD_binding_1"/>
    <property type="match status" value="1"/>
</dbReference>
<dbReference type="Pfam" id="PF00111">
    <property type="entry name" value="Fer2"/>
    <property type="match status" value="1"/>
</dbReference>
<dbReference type="InterPro" id="IPR008333">
    <property type="entry name" value="Cbr1-like_FAD-bd_dom"/>
</dbReference>
<dbReference type="Gene3D" id="2.40.33.20">
    <property type="entry name" value="PK beta-barrel domain-like"/>
    <property type="match status" value="1"/>
</dbReference>
<proteinExistence type="predicted"/>
<dbReference type="EMBL" id="LT629791">
    <property type="protein sequence ID" value="SDU68845.1"/>
    <property type="molecule type" value="Genomic_DNA"/>
</dbReference>
<dbReference type="GO" id="GO:0016491">
    <property type="term" value="F:oxidoreductase activity"/>
    <property type="evidence" value="ECO:0007669"/>
    <property type="project" value="InterPro"/>
</dbReference>
<dbReference type="SUPFAM" id="SSF52343">
    <property type="entry name" value="Ferredoxin reductase-like, C-terminal NADP-linked domain"/>
    <property type="match status" value="1"/>
</dbReference>
<evidence type="ECO:0000313" key="7">
    <source>
        <dbReference type="Proteomes" id="UP000182977"/>
    </source>
</evidence>
<evidence type="ECO:0000259" key="5">
    <source>
        <dbReference type="PROSITE" id="PS51384"/>
    </source>
</evidence>
<reference evidence="7" key="1">
    <citation type="submission" date="2016-10" db="EMBL/GenBank/DDBJ databases">
        <authorList>
            <person name="Varghese N."/>
            <person name="Submissions S."/>
        </authorList>
    </citation>
    <scope>NUCLEOTIDE SEQUENCE [LARGE SCALE GENOMIC DNA]</scope>
    <source>
        <strain evidence="7">DSM 45079</strain>
    </source>
</reference>
<evidence type="ECO:0000313" key="6">
    <source>
        <dbReference type="EMBL" id="SDU68845.1"/>
    </source>
</evidence>
<dbReference type="SUPFAM" id="SSF54292">
    <property type="entry name" value="2Fe-2S ferredoxin-like"/>
    <property type="match status" value="1"/>
</dbReference>
<keyword evidence="1" id="KW-0001">2Fe-2S</keyword>
<keyword evidence="1" id="KW-0408">Iron</keyword>
<dbReference type="InterPro" id="IPR001041">
    <property type="entry name" value="2Fe-2S_ferredoxin-type"/>
</dbReference>
<dbReference type="PANTHER" id="PTHR30212:SF2">
    <property type="entry name" value="PROTEIN YIIM"/>
    <property type="match status" value="1"/>
</dbReference>
<dbReference type="SUPFAM" id="SSF50800">
    <property type="entry name" value="PK beta-barrel domain-like"/>
    <property type="match status" value="1"/>
</dbReference>
<dbReference type="PROSITE" id="PS51340">
    <property type="entry name" value="MOSC"/>
    <property type="match status" value="1"/>
</dbReference>
<dbReference type="CDD" id="cd00207">
    <property type="entry name" value="fer2"/>
    <property type="match status" value="1"/>
</dbReference>
<dbReference type="InterPro" id="IPR012675">
    <property type="entry name" value="Beta-grasp_dom_sf"/>
</dbReference>
<accession>A0A1H2KKH4</accession>
<dbReference type="AlphaFoldDB" id="A0A1H2KKH4"/>
<dbReference type="GO" id="GO:0051537">
    <property type="term" value="F:2 iron, 2 sulfur cluster binding"/>
    <property type="evidence" value="ECO:0007669"/>
    <property type="project" value="UniProtKB-KW"/>
</dbReference>
<dbReference type="InterPro" id="IPR039261">
    <property type="entry name" value="FNR_nucleotide-bd"/>
</dbReference>
<dbReference type="InterPro" id="IPR001433">
    <property type="entry name" value="OxRdtase_FAD/NAD-bd"/>
</dbReference>
<evidence type="ECO:0000256" key="2">
    <source>
        <dbReference type="ARBA" id="ARBA00023014"/>
    </source>
</evidence>
<dbReference type="InterPro" id="IPR005302">
    <property type="entry name" value="MoCF_Sase_C"/>
</dbReference>
<evidence type="ECO:0000256" key="1">
    <source>
        <dbReference type="ARBA" id="ARBA00022714"/>
    </source>
</evidence>
<dbReference type="PANTHER" id="PTHR30212">
    <property type="entry name" value="PROTEIN YIIM"/>
    <property type="match status" value="1"/>
</dbReference>
<dbReference type="PRINTS" id="PR00409">
    <property type="entry name" value="PHDIOXRDTASE"/>
</dbReference>
<feature type="domain" description="FAD-binding FR-type" evidence="5">
    <location>
        <begin position="236"/>
        <end position="341"/>
    </location>
</feature>
<dbReference type="Proteomes" id="UP000182977">
    <property type="component" value="Chromosome I"/>
</dbReference>
<dbReference type="Gene3D" id="2.40.30.10">
    <property type="entry name" value="Translation factors"/>
    <property type="match status" value="1"/>
</dbReference>
<dbReference type="PROSITE" id="PS51384">
    <property type="entry name" value="FAD_FR"/>
    <property type="match status" value="1"/>
</dbReference>
<name>A0A1H2KKH4_9ACTN</name>
<evidence type="ECO:0000259" key="4">
    <source>
        <dbReference type="PROSITE" id="PS51340"/>
    </source>
</evidence>
<gene>
    <name evidence="6" type="ORF">SAMN04488563_3910</name>
</gene>
<evidence type="ECO:0000259" key="3">
    <source>
        <dbReference type="PROSITE" id="PS51085"/>
    </source>
</evidence>
<keyword evidence="2" id="KW-0411">Iron-sulfur</keyword>
<dbReference type="InterPro" id="IPR017938">
    <property type="entry name" value="Riboflavin_synthase-like_b-brl"/>
</dbReference>